<evidence type="ECO:0000256" key="18">
    <source>
        <dbReference type="ARBA" id="ARBA00044309"/>
    </source>
</evidence>
<dbReference type="InterPro" id="IPR014020">
    <property type="entry name" value="Tensin_C2-dom"/>
</dbReference>
<feature type="domain" description="Phosphatase tensin-type" evidence="23">
    <location>
        <begin position="16"/>
        <end position="190"/>
    </location>
</feature>
<comment type="catalytic activity">
    <reaction evidence="17">
        <text>1D-myo-inositol 1,3,4,5,6-pentakisphosphate + H2O = 1D-myo-inositol 1,4,5,6-tetrakisphosphate + phosphate</text>
        <dbReference type="Rhea" id="RHEA:77143"/>
        <dbReference type="ChEBI" id="CHEBI:15377"/>
        <dbReference type="ChEBI" id="CHEBI:43474"/>
        <dbReference type="ChEBI" id="CHEBI:57627"/>
        <dbReference type="ChEBI" id="CHEBI:57733"/>
    </reaction>
    <physiologicalReaction direction="left-to-right" evidence="17">
        <dbReference type="Rhea" id="RHEA:77144"/>
    </physiologicalReaction>
</comment>
<comment type="caution">
    <text evidence="25">The sequence shown here is derived from an EMBL/GenBank/DDBJ whole genome shotgun (WGS) entry which is preliminary data.</text>
</comment>
<dbReference type="Pfam" id="PF22785">
    <property type="entry name" value="Tc-R-P"/>
    <property type="match status" value="1"/>
</dbReference>
<dbReference type="SMART" id="SM00404">
    <property type="entry name" value="PTPc_motif"/>
    <property type="match status" value="1"/>
</dbReference>
<comment type="catalytic activity">
    <reaction evidence="21">
        <text>O-phospho-L-tyrosyl-[protein] + H2O = L-tyrosyl-[protein] + phosphate</text>
        <dbReference type="Rhea" id="RHEA:10684"/>
        <dbReference type="Rhea" id="RHEA-COMP:10136"/>
        <dbReference type="Rhea" id="RHEA-COMP:20101"/>
        <dbReference type="ChEBI" id="CHEBI:15377"/>
        <dbReference type="ChEBI" id="CHEBI:43474"/>
        <dbReference type="ChEBI" id="CHEBI:46858"/>
        <dbReference type="ChEBI" id="CHEBI:61978"/>
        <dbReference type="EC" id="3.1.3.48"/>
    </reaction>
    <physiologicalReaction direction="left-to-right" evidence="21">
        <dbReference type="Rhea" id="RHEA:10685"/>
    </physiologicalReaction>
</comment>
<dbReference type="GO" id="GO:0004725">
    <property type="term" value="F:protein tyrosine phosphatase activity"/>
    <property type="evidence" value="ECO:0007669"/>
    <property type="project" value="UniProtKB-EC"/>
</dbReference>
<evidence type="ECO:0000256" key="1">
    <source>
        <dbReference type="ARBA" id="ARBA00004487"/>
    </source>
</evidence>
<dbReference type="AlphaFoldDB" id="A0AAW2ZDC0"/>
<dbReference type="EC" id="3.1.3.16" evidence="6"/>
<keyword evidence="10" id="KW-0443">Lipid metabolism</keyword>
<dbReference type="PROSITE" id="PS00383">
    <property type="entry name" value="TYR_PHOSPHATASE_1"/>
    <property type="match status" value="1"/>
</dbReference>
<dbReference type="InterPro" id="IPR045101">
    <property type="entry name" value="PTP_PTEN"/>
</dbReference>
<comment type="catalytic activity">
    <reaction evidence="12">
        <text>1,2-dihexadecanoyl-sn-glycero-3-phospho-(1D-myo-inositol-3,4,5-trisphosphate) + H2O = 1,2-dihexadecanoyl-sn-glycero-3-phospho-(1D-myo-inositol-4,5-bisphosphate) + phosphate</text>
        <dbReference type="Rhea" id="RHEA:43560"/>
        <dbReference type="ChEBI" id="CHEBI:15377"/>
        <dbReference type="ChEBI" id="CHEBI:43474"/>
        <dbReference type="ChEBI" id="CHEBI:83420"/>
        <dbReference type="ChEBI" id="CHEBI:83423"/>
    </reaction>
    <physiologicalReaction direction="left-to-right" evidence="12">
        <dbReference type="Rhea" id="RHEA:43561"/>
    </physiologicalReaction>
</comment>
<evidence type="ECO:0000256" key="3">
    <source>
        <dbReference type="ARBA" id="ARBA00007881"/>
    </source>
</evidence>
<evidence type="ECO:0000256" key="10">
    <source>
        <dbReference type="ARBA" id="ARBA00023098"/>
    </source>
</evidence>
<dbReference type="InterPro" id="IPR051281">
    <property type="entry name" value="Dual-spec_lipid-protein_phosph"/>
</dbReference>
<sequence>MAVLLRRLVSKKKKRYQDTENNFDLDLTCTHVTNRIIAMGIPSENYERFYRNPMTEVQRFLESKHKGKYKLWNLCAERHYEKAHFHGRVEDSFQFYDHEAPKMEIIIPFCKNVHEWLNSDPENVAIIHCKAGKGRTGVMICCYLLYSRFKDNAQESMEFYAVARTLNQKGVTIPSQQRYIRYCDRVLQLPQNKYEQLNSNNVYVLPHPENRSLNITRIKLNPAPNGVGTCELRLYDGDFKIICTHPNVIRFDEQSKEVEWVFDKPLTVNQDVKASIISKKGKPCLNFWFNTEFIDDYNVVIPKIQMDKAYKDCGKNIKYKSNFQAEVYFEK</sequence>
<proteinExistence type="inferred from homology"/>
<reference evidence="25 26" key="1">
    <citation type="submission" date="2024-03" db="EMBL/GenBank/DDBJ databases">
        <title>The Acrasis kona genome and developmental transcriptomes reveal deep origins of eukaryotic multicellular pathways.</title>
        <authorList>
            <person name="Sheikh S."/>
            <person name="Fu C.-J."/>
            <person name="Brown M.W."/>
            <person name="Baldauf S.L."/>
        </authorList>
    </citation>
    <scope>NUCLEOTIDE SEQUENCE [LARGE SCALE GENOMIC DNA]</scope>
    <source>
        <strain evidence="25 26">ATCC MYA-3509</strain>
    </source>
</reference>
<dbReference type="Proteomes" id="UP001431209">
    <property type="component" value="Unassembled WGS sequence"/>
</dbReference>
<evidence type="ECO:0000256" key="5">
    <source>
        <dbReference type="ARBA" id="ARBA00013064"/>
    </source>
</evidence>
<evidence type="ECO:0000259" key="22">
    <source>
        <dbReference type="PROSITE" id="PS50056"/>
    </source>
</evidence>
<name>A0AAW2ZDC0_9EUKA</name>
<keyword evidence="26" id="KW-1185">Reference proteome</keyword>
<evidence type="ECO:0000256" key="11">
    <source>
        <dbReference type="ARBA" id="ARBA00023273"/>
    </source>
</evidence>
<evidence type="ECO:0000256" key="14">
    <source>
        <dbReference type="ARBA" id="ARBA00034338"/>
    </source>
</evidence>
<keyword evidence="9" id="KW-0904">Protein phosphatase</keyword>
<comment type="catalytic activity">
    <reaction evidence="16">
        <text>a 1,2-diacyl-sn-glycero-3-phospho-(1D-myo-inositol-3,4,5-trisphosphate) + H2O = a 1,2-diacyl-sn-glycero-3-phospho-(1D-myo-inositol-4,5-bisphosphate) + phosphate</text>
        <dbReference type="Rhea" id="RHEA:25017"/>
        <dbReference type="ChEBI" id="CHEBI:15377"/>
        <dbReference type="ChEBI" id="CHEBI:43474"/>
        <dbReference type="ChEBI" id="CHEBI:57836"/>
        <dbReference type="ChEBI" id="CHEBI:58456"/>
        <dbReference type="EC" id="3.1.3.67"/>
    </reaction>
    <physiologicalReaction direction="left-to-right" evidence="16">
        <dbReference type="Rhea" id="RHEA:25018"/>
    </physiologicalReaction>
</comment>
<evidence type="ECO:0000256" key="4">
    <source>
        <dbReference type="ARBA" id="ARBA00013015"/>
    </source>
</evidence>
<evidence type="ECO:0000256" key="19">
    <source>
        <dbReference type="ARBA" id="ARBA00047986"/>
    </source>
</evidence>
<evidence type="ECO:0000259" key="23">
    <source>
        <dbReference type="PROSITE" id="PS51181"/>
    </source>
</evidence>
<comment type="catalytic activity">
    <reaction evidence="19">
        <text>O-phospho-L-seryl-[protein] + H2O = L-seryl-[protein] + phosphate</text>
        <dbReference type="Rhea" id="RHEA:20629"/>
        <dbReference type="Rhea" id="RHEA-COMP:9863"/>
        <dbReference type="Rhea" id="RHEA-COMP:11604"/>
        <dbReference type="ChEBI" id="CHEBI:15377"/>
        <dbReference type="ChEBI" id="CHEBI:29999"/>
        <dbReference type="ChEBI" id="CHEBI:43474"/>
        <dbReference type="ChEBI" id="CHEBI:83421"/>
        <dbReference type="EC" id="3.1.3.16"/>
    </reaction>
    <physiologicalReaction direction="left-to-right" evidence="19">
        <dbReference type="Rhea" id="RHEA:20630"/>
    </physiologicalReaction>
</comment>
<dbReference type="PANTHER" id="PTHR12305">
    <property type="entry name" value="PHOSPHATASE WITH HOMOLOGY TO TENSIN"/>
    <property type="match status" value="1"/>
</dbReference>
<feature type="domain" description="C2 tensin-type" evidence="24">
    <location>
        <begin position="210"/>
        <end position="331"/>
    </location>
</feature>
<evidence type="ECO:0000259" key="24">
    <source>
        <dbReference type="PROSITE" id="PS51182"/>
    </source>
</evidence>
<keyword evidence="11" id="KW-0966">Cell projection</keyword>
<evidence type="ECO:0000256" key="20">
    <source>
        <dbReference type="ARBA" id="ARBA00048832"/>
    </source>
</evidence>
<dbReference type="GO" id="GO:0016314">
    <property type="term" value="F:phosphatidylinositol-3,4,5-trisphosphate 3-phosphatase activity"/>
    <property type="evidence" value="ECO:0007669"/>
    <property type="project" value="UniProtKB-EC"/>
</dbReference>
<dbReference type="InterPro" id="IPR029021">
    <property type="entry name" value="Prot-tyrosine_phosphatase-like"/>
</dbReference>
<dbReference type="InterPro" id="IPR035892">
    <property type="entry name" value="C2_domain_sf"/>
</dbReference>
<evidence type="ECO:0000256" key="6">
    <source>
        <dbReference type="ARBA" id="ARBA00013081"/>
    </source>
</evidence>
<evidence type="ECO:0000256" key="2">
    <source>
        <dbReference type="ARBA" id="ARBA00004496"/>
    </source>
</evidence>
<dbReference type="InterPro" id="IPR016130">
    <property type="entry name" value="Tyr_Pase_AS"/>
</dbReference>
<dbReference type="Pfam" id="PF10409">
    <property type="entry name" value="PTEN_C2"/>
    <property type="match status" value="1"/>
</dbReference>
<comment type="catalytic activity">
    <reaction evidence="15">
        <text>1D-myo-inositol 1,3,4,5-tetrakisphosphate + H2O = 1D-myo-inositol 1,4,5-trisphosphate + phosphate</text>
        <dbReference type="Rhea" id="RHEA:77155"/>
        <dbReference type="ChEBI" id="CHEBI:15377"/>
        <dbReference type="ChEBI" id="CHEBI:43474"/>
        <dbReference type="ChEBI" id="CHEBI:57895"/>
        <dbReference type="ChEBI" id="CHEBI:203600"/>
    </reaction>
    <physiologicalReaction direction="left-to-right" evidence="15">
        <dbReference type="Rhea" id="RHEA:77156"/>
    </physiologicalReaction>
</comment>
<dbReference type="GO" id="GO:0005829">
    <property type="term" value="C:cytosol"/>
    <property type="evidence" value="ECO:0007669"/>
    <property type="project" value="TreeGrafter"/>
</dbReference>
<dbReference type="SMART" id="SM01326">
    <property type="entry name" value="PTEN_C2"/>
    <property type="match status" value="1"/>
</dbReference>
<feature type="domain" description="Tyrosine specific protein phosphatases" evidence="22">
    <location>
        <begin position="104"/>
        <end position="178"/>
    </location>
</feature>
<dbReference type="PANTHER" id="PTHR12305:SF81">
    <property type="entry name" value="PHOSPHATIDYLINOSITOL 3,4,5-TRISPHOSPHATE 3-PHOSPHATASE AND DUAL-SPECIFICITY PROTEIN PHOSPHATASE PTEN"/>
    <property type="match status" value="1"/>
</dbReference>
<evidence type="ECO:0000256" key="7">
    <source>
        <dbReference type="ARBA" id="ARBA00022490"/>
    </source>
</evidence>
<evidence type="ECO:0000256" key="12">
    <source>
        <dbReference type="ARBA" id="ARBA00034256"/>
    </source>
</evidence>
<dbReference type="CDD" id="cd14509">
    <property type="entry name" value="PTP_PTEN"/>
    <property type="match status" value="1"/>
</dbReference>
<dbReference type="PROSITE" id="PS51181">
    <property type="entry name" value="PPASE_TENSIN"/>
    <property type="match status" value="1"/>
</dbReference>
<dbReference type="EC" id="3.1.3.67" evidence="4"/>
<evidence type="ECO:0000256" key="15">
    <source>
        <dbReference type="ARBA" id="ARBA00043734"/>
    </source>
</evidence>
<keyword evidence="8" id="KW-0378">Hydrolase</keyword>
<dbReference type="GO" id="GO:0042995">
    <property type="term" value="C:cell projection"/>
    <property type="evidence" value="ECO:0007669"/>
    <property type="project" value="UniProtKB-ARBA"/>
</dbReference>
<evidence type="ECO:0000313" key="25">
    <source>
        <dbReference type="EMBL" id="KAL0487317.1"/>
    </source>
</evidence>
<evidence type="ECO:0000256" key="8">
    <source>
        <dbReference type="ARBA" id="ARBA00022801"/>
    </source>
</evidence>
<evidence type="ECO:0000256" key="17">
    <source>
        <dbReference type="ARBA" id="ARBA00043762"/>
    </source>
</evidence>
<dbReference type="SUPFAM" id="SSF52799">
    <property type="entry name" value="(Phosphotyrosine protein) phosphatases II"/>
    <property type="match status" value="1"/>
</dbReference>
<dbReference type="PROSITE" id="PS51182">
    <property type="entry name" value="C2_TENSIN"/>
    <property type="match status" value="1"/>
</dbReference>
<evidence type="ECO:0000313" key="26">
    <source>
        <dbReference type="Proteomes" id="UP001431209"/>
    </source>
</evidence>
<evidence type="ECO:0000256" key="9">
    <source>
        <dbReference type="ARBA" id="ARBA00022912"/>
    </source>
</evidence>
<dbReference type="InterPro" id="IPR003595">
    <property type="entry name" value="Tyr_Pase_cat"/>
</dbReference>
<evidence type="ECO:0000256" key="16">
    <source>
        <dbReference type="ARBA" id="ARBA00043760"/>
    </source>
</evidence>
<evidence type="ECO:0000256" key="21">
    <source>
        <dbReference type="ARBA" id="ARBA00051341"/>
    </source>
</evidence>
<comment type="catalytic activity">
    <reaction evidence="13">
        <text>1,2-dioctanoyl-sn-glycero-3-phospho-(1D-myo-inositol-3,4,5-trisphosphate) + H2O = 1,2-dioctanoyl-sn-glycero-3-phospho-(1D-myo-inositol-4,5-bisphosphate) + phosphate</text>
        <dbReference type="Rhea" id="RHEA:43552"/>
        <dbReference type="ChEBI" id="CHEBI:15377"/>
        <dbReference type="ChEBI" id="CHEBI:43474"/>
        <dbReference type="ChEBI" id="CHEBI:83416"/>
        <dbReference type="ChEBI" id="CHEBI:83419"/>
    </reaction>
    <physiologicalReaction direction="left-to-right" evidence="13">
        <dbReference type="Rhea" id="RHEA:43553"/>
    </physiologicalReaction>
</comment>
<protein>
    <recommendedName>
        <fullName evidence="14">Phosphatidylinositol 3,4,5-trisphosphate 3-phosphatase and dual-specificity protein phosphatase PTEN</fullName>
        <ecNumber evidence="6">3.1.3.16</ecNumber>
        <ecNumber evidence="5">3.1.3.48</ecNumber>
        <ecNumber evidence="4">3.1.3.67</ecNumber>
    </recommendedName>
    <alternativeName>
        <fullName evidence="18">Inositol polyphosphate 3-phosphatase</fullName>
    </alternativeName>
</protein>
<dbReference type="InterPro" id="IPR000387">
    <property type="entry name" value="Tyr_Pase_dom"/>
</dbReference>
<dbReference type="Gene3D" id="2.60.40.1110">
    <property type="match status" value="1"/>
</dbReference>
<comment type="catalytic activity">
    <reaction evidence="20">
        <text>O-phospho-L-threonyl-[protein] + H2O = L-threonyl-[protein] + phosphate</text>
        <dbReference type="Rhea" id="RHEA:47004"/>
        <dbReference type="Rhea" id="RHEA-COMP:11060"/>
        <dbReference type="Rhea" id="RHEA-COMP:11605"/>
        <dbReference type="ChEBI" id="CHEBI:15377"/>
        <dbReference type="ChEBI" id="CHEBI:30013"/>
        <dbReference type="ChEBI" id="CHEBI:43474"/>
        <dbReference type="ChEBI" id="CHEBI:61977"/>
        <dbReference type="EC" id="3.1.3.16"/>
    </reaction>
    <physiologicalReaction direction="left-to-right" evidence="20">
        <dbReference type="Rhea" id="RHEA:47005"/>
    </physiologicalReaction>
</comment>
<dbReference type="EMBL" id="JAOPGA020001330">
    <property type="protein sequence ID" value="KAL0487317.1"/>
    <property type="molecule type" value="Genomic_DNA"/>
</dbReference>
<dbReference type="PROSITE" id="PS50056">
    <property type="entry name" value="TYR_PHOSPHATASE_2"/>
    <property type="match status" value="1"/>
</dbReference>
<dbReference type="GO" id="GO:0004722">
    <property type="term" value="F:protein serine/threonine phosphatase activity"/>
    <property type="evidence" value="ECO:0007669"/>
    <property type="project" value="UniProtKB-EC"/>
</dbReference>
<dbReference type="GO" id="GO:0050793">
    <property type="term" value="P:regulation of developmental process"/>
    <property type="evidence" value="ECO:0007669"/>
    <property type="project" value="UniProtKB-ARBA"/>
</dbReference>
<gene>
    <name evidence="25" type="ORF">AKO1_012197</name>
</gene>
<organism evidence="25 26">
    <name type="scientific">Acrasis kona</name>
    <dbReference type="NCBI Taxonomy" id="1008807"/>
    <lineage>
        <taxon>Eukaryota</taxon>
        <taxon>Discoba</taxon>
        <taxon>Heterolobosea</taxon>
        <taxon>Tetramitia</taxon>
        <taxon>Eutetramitia</taxon>
        <taxon>Acrasidae</taxon>
        <taxon>Acrasis</taxon>
    </lineage>
</organism>
<evidence type="ECO:0000256" key="13">
    <source>
        <dbReference type="ARBA" id="ARBA00034268"/>
    </source>
</evidence>
<dbReference type="EC" id="3.1.3.48" evidence="5"/>
<comment type="similarity">
    <text evidence="3">Belongs to the PTEN phosphatase protein family.</text>
</comment>
<comment type="subcellular location">
    <subcellularLocation>
        <location evidence="1">Cell projection</location>
        <location evidence="1">Neuron projection</location>
    </subcellularLocation>
    <subcellularLocation>
        <location evidence="2">Cytoplasm</location>
    </subcellularLocation>
</comment>
<dbReference type="InterPro" id="IPR029023">
    <property type="entry name" value="Tensin_phosphatase"/>
</dbReference>
<dbReference type="GO" id="GO:0006629">
    <property type="term" value="P:lipid metabolic process"/>
    <property type="evidence" value="ECO:0007669"/>
    <property type="project" value="UniProtKB-KW"/>
</dbReference>
<accession>A0AAW2ZDC0</accession>
<dbReference type="Gene3D" id="3.90.190.10">
    <property type="entry name" value="Protein tyrosine phosphatase superfamily"/>
    <property type="match status" value="1"/>
</dbReference>
<keyword evidence="7" id="KW-0963">Cytoplasm</keyword>
<dbReference type="SUPFAM" id="SSF49562">
    <property type="entry name" value="C2 domain (Calcium/lipid-binding domain, CaLB)"/>
    <property type="match status" value="1"/>
</dbReference>